<keyword evidence="2" id="KW-1185">Reference proteome</keyword>
<evidence type="ECO:0000313" key="1">
    <source>
        <dbReference type="EMBL" id="QHC00268.1"/>
    </source>
</evidence>
<accession>A0A7L4YMF7</accession>
<dbReference type="Proteomes" id="UP000463857">
    <property type="component" value="Chromosome"/>
</dbReference>
<proteinExistence type="predicted"/>
<evidence type="ECO:0008006" key="3">
    <source>
        <dbReference type="Google" id="ProtNLM"/>
    </source>
</evidence>
<reference evidence="1 2" key="1">
    <citation type="journal article" date="2018" name="Int. J. Syst. Evol. Microbiol.">
        <title>Epidermidibacterium keratini gen. nov., sp. nov., a member of the family Sporichthyaceae, isolated from keratin epidermis.</title>
        <authorList>
            <person name="Lee D.G."/>
            <person name="Trujillo M.E."/>
            <person name="Kang S."/>
            <person name="Nam J.J."/>
            <person name="Kim Y.J."/>
        </authorList>
    </citation>
    <scope>NUCLEOTIDE SEQUENCE [LARGE SCALE GENOMIC DNA]</scope>
    <source>
        <strain evidence="1 2">EPI-7</strain>
    </source>
</reference>
<name>A0A7L4YMF7_9ACTN</name>
<organism evidence="1 2">
    <name type="scientific">Epidermidibacterium keratini</name>
    <dbReference type="NCBI Taxonomy" id="1891644"/>
    <lineage>
        <taxon>Bacteria</taxon>
        <taxon>Bacillati</taxon>
        <taxon>Actinomycetota</taxon>
        <taxon>Actinomycetes</taxon>
        <taxon>Sporichthyales</taxon>
        <taxon>Sporichthyaceae</taxon>
        <taxon>Epidermidibacterium</taxon>
    </lineage>
</organism>
<sequence length="94" mass="10131">MVASKNDTTVPGVDFEAAAGRIRDLNEQVIEQAKKSGNVSLDAYEKALTSVLDFEKKAAGASQLDFVKALTDAHVNFVSQTSEAYLKAAREVLK</sequence>
<dbReference type="KEGG" id="eke:EK0264_08235"/>
<evidence type="ECO:0000313" key="2">
    <source>
        <dbReference type="Proteomes" id="UP000463857"/>
    </source>
</evidence>
<dbReference type="AlphaFoldDB" id="A0A7L4YMF7"/>
<dbReference type="EMBL" id="CP047156">
    <property type="protein sequence ID" value="QHC00268.1"/>
    <property type="molecule type" value="Genomic_DNA"/>
</dbReference>
<dbReference type="OrthoDB" id="4377286at2"/>
<protein>
    <recommendedName>
        <fullName evidence="3">Phasin domain-containing protein</fullName>
    </recommendedName>
</protein>
<gene>
    <name evidence="1" type="ORF">EK0264_08235</name>
</gene>
<dbReference type="RefSeq" id="WP_159544582.1">
    <property type="nucleotide sequence ID" value="NZ_CP047156.1"/>
</dbReference>
<dbReference type="InParanoid" id="A0A7L4YMF7"/>